<dbReference type="SUPFAM" id="SSF63380">
    <property type="entry name" value="Riboflavin synthase domain-like"/>
    <property type="match status" value="1"/>
</dbReference>
<name>A0A3R9YEK5_9ENTE</name>
<keyword evidence="8 15" id="KW-0274">FAD</keyword>
<dbReference type="InterPro" id="IPR050353">
    <property type="entry name" value="PyrK_electron_transfer"/>
</dbReference>
<dbReference type="GO" id="GO:0044205">
    <property type="term" value="P:'de novo' UMP biosynthetic process"/>
    <property type="evidence" value="ECO:0007669"/>
    <property type="project" value="UniProtKB-UniRule"/>
</dbReference>
<evidence type="ECO:0000313" key="19">
    <source>
        <dbReference type="EMBL" id="RST90450.1"/>
    </source>
</evidence>
<keyword evidence="4 15" id="KW-0813">Transport</keyword>
<sequence>MMTVVSQKLLAPKIYELVLQGELVNEMKEPGQFLHIRVKRQDLLLRRPISLADINPQEKTCTLIYRVEGQGTLDMSELKSGDLLDVMGPLGHGFPVADITPADHVLIVGGGIGVPPLYALSKAITAKGANVHHVLGFASKEVIFYEEAFKALGEVSISTDDGSYGTKGHVGTILDQLVTKDFQPTAVYACGASGMLRRIDQQFHDHPRAYMSLEERMACGTGACYACVCHLQQDETKTKSKRVCKDGPVFQTGEVVI</sequence>
<evidence type="ECO:0000256" key="8">
    <source>
        <dbReference type="ARBA" id="ARBA00022827"/>
    </source>
</evidence>
<feature type="binding site" evidence="15 17">
    <location>
        <position position="244"/>
    </location>
    <ligand>
        <name>[2Fe-2S] cluster</name>
        <dbReference type="ChEBI" id="CHEBI:190135"/>
    </ligand>
</feature>
<keyword evidence="9 15" id="KW-0665">Pyrimidine biosynthesis</keyword>
<comment type="caution">
    <text evidence="19">The sequence shown here is derived from an EMBL/GenBank/DDBJ whole genome shotgun (WGS) entry which is preliminary data.</text>
</comment>
<dbReference type="InterPro" id="IPR037117">
    <property type="entry name" value="Dihydroorotate_DH_ele_sf"/>
</dbReference>
<keyword evidence="12 15" id="KW-0411">Iron-sulfur</keyword>
<evidence type="ECO:0000256" key="6">
    <source>
        <dbReference type="ARBA" id="ARBA00022714"/>
    </source>
</evidence>
<dbReference type="PANTHER" id="PTHR43513">
    <property type="entry name" value="DIHYDROOROTATE DEHYDROGENASE B (NAD(+)), ELECTRON TRANSFER SUBUNIT"/>
    <property type="match status" value="1"/>
</dbReference>
<feature type="binding site" evidence="15 16">
    <location>
        <begin position="71"/>
        <end position="72"/>
    </location>
    <ligand>
        <name>FAD</name>
        <dbReference type="ChEBI" id="CHEBI:57692"/>
    </ligand>
</feature>
<evidence type="ECO:0000256" key="15">
    <source>
        <dbReference type="HAMAP-Rule" id="MF_01211"/>
    </source>
</evidence>
<dbReference type="GO" id="GO:0046872">
    <property type="term" value="F:metal ion binding"/>
    <property type="evidence" value="ECO:0007669"/>
    <property type="project" value="UniProtKB-KW"/>
</dbReference>
<dbReference type="EMBL" id="PXZH01000001">
    <property type="protein sequence ID" value="RST90450.1"/>
    <property type="molecule type" value="Genomic_DNA"/>
</dbReference>
<dbReference type="InterPro" id="IPR001433">
    <property type="entry name" value="OxRdtase_FAD/NAD-bd"/>
</dbReference>
<feature type="binding site" evidence="15 17">
    <location>
        <position position="224"/>
    </location>
    <ligand>
        <name>[2Fe-2S] cluster</name>
        <dbReference type="ChEBI" id="CHEBI:190135"/>
    </ligand>
</feature>
<dbReference type="Gene3D" id="2.40.30.10">
    <property type="entry name" value="Translation factors"/>
    <property type="match status" value="1"/>
</dbReference>
<dbReference type="Pfam" id="PF00175">
    <property type="entry name" value="NAD_binding_1"/>
    <property type="match status" value="1"/>
</dbReference>
<comment type="cofactor">
    <cofactor evidence="17">
        <name>[2Fe-2S] cluster</name>
        <dbReference type="ChEBI" id="CHEBI:190135"/>
    </cofactor>
    <text evidence="17">Binds 1 [2Fe-2S] cluster per subunit.</text>
</comment>
<keyword evidence="5 15" id="KW-0285">Flavoprotein</keyword>
<evidence type="ECO:0000313" key="20">
    <source>
        <dbReference type="Proteomes" id="UP000277864"/>
    </source>
</evidence>
<dbReference type="FunFam" id="2.10.240.10:FF:000001">
    <property type="entry name" value="Dihydroorotate dehydrogenase B (NAD(+)), electron transfer subunit"/>
    <property type="match status" value="1"/>
</dbReference>
<feature type="binding site" evidence="15 17">
    <location>
        <position position="227"/>
    </location>
    <ligand>
        <name>[2Fe-2S] cluster</name>
        <dbReference type="ChEBI" id="CHEBI:190135"/>
    </ligand>
</feature>
<evidence type="ECO:0000256" key="1">
    <source>
        <dbReference type="ARBA" id="ARBA00004715"/>
    </source>
</evidence>
<evidence type="ECO:0000256" key="11">
    <source>
        <dbReference type="ARBA" id="ARBA00023004"/>
    </source>
</evidence>
<dbReference type="GO" id="GO:0016491">
    <property type="term" value="F:oxidoreductase activity"/>
    <property type="evidence" value="ECO:0007669"/>
    <property type="project" value="InterPro"/>
</dbReference>
<evidence type="ECO:0000256" key="10">
    <source>
        <dbReference type="ARBA" id="ARBA00022982"/>
    </source>
</evidence>
<feature type="binding site" evidence="15 16">
    <location>
        <begin position="47"/>
        <end position="50"/>
    </location>
    <ligand>
        <name>FAD</name>
        <dbReference type="ChEBI" id="CHEBI:57692"/>
    </ligand>
</feature>
<evidence type="ECO:0000259" key="18">
    <source>
        <dbReference type="PROSITE" id="PS51384"/>
    </source>
</evidence>
<dbReference type="InterPro" id="IPR023455">
    <property type="entry name" value="Dihydroorotate_DHASE_ETsu"/>
</dbReference>
<feature type="domain" description="FAD-binding FR-type" evidence="18">
    <location>
        <begin position="1"/>
        <end position="96"/>
    </location>
</feature>
<dbReference type="InterPro" id="IPR017938">
    <property type="entry name" value="Riboflavin_synthase-like_b-brl"/>
</dbReference>
<feature type="binding site" evidence="15 17">
    <location>
        <position position="219"/>
    </location>
    <ligand>
        <name>[2Fe-2S] cluster</name>
        <dbReference type="ChEBI" id="CHEBI:190135"/>
    </ligand>
</feature>
<dbReference type="Pfam" id="PF10418">
    <property type="entry name" value="DHODB_Fe-S_bind"/>
    <property type="match status" value="1"/>
</dbReference>
<keyword evidence="6 15" id="KW-0001">2Fe-2S</keyword>
<organism evidence="19 20">
    <name type="scientific">Vagococcus humatus</name>
    <dbReference type="NCBI Taxonomy" id="1889241"/>
    <lineage>
        <taxon>Bacteria</taxon>
        <taxon>Bacillati</taxon>
        <taxon>Bacillota</taxon>
        <taxon>Bacilli</taxon>
        <taxon>Lactobacillales</taxon>
        <taxon>Enterococcaceae</taxon>
        <taxon>Vagococcus</taxon>
    </lineage>
</organism>
<dbReference type="NCBIfam" id="NF000799">
    <property type="entry name" value="PRK00054.1-4"/>
    <property type="match status" value="1"/>
</dbReference>
<evidence type="ECO:0000256" key="16">
    <source>
        <dbReference type="PIRSR" id="PIRSR006816-1"/>
    </source>
</evidence>
<proteinExistence type="inferred from homology"/>
<evidence type="ECO:0000256" key="5">
    <source>
        <dbReference type="ARBA" id="ARBA00022630"/>
    </source>
</evidence>
<dbReference type="NCBIfam" id="NF000797">
    <property type="entry name" value="PRK00054.1-2"/>
    <property type="match status" value="1"/>
</dbReference>
<keyword evidence="11 15" id="KW-0408">Iron</keyword>
<comment type="function">
    <text evidence="15">Responsible for channeling the electrons from the oxidation of dihydroorotate from the FMN redox center in the PyrD type B subunit to the ultimate electron acceptor NAD(+).</text>
</comment>
<keyword evidence="7 15" id="KW-0479">Metal-binding</keyword>
<comment type="pathway">
    <text evidence="1 15">Pyrimidine metabolism; UMP biosynthesis via de novo pathway; orotate from (S)-dihydroorotate (NAD(+) route): step 1/1.</text>
</comment>
<reference evidence="19 20" key="1">
    <citation type="submission" date="2018-03" db="EMBL/GenBank/DDBJ databases">
        <authorList>
            <person name="Gulvik C.A."/>
        </authorList>
    </citation>
    <scope>NUCLEOTIDE SEQUENCE [LARGE SCALE GENOMIC DNA]</scope>
    <source>
        <strain evidence="19 20">JCM 31581</strain>
    </source>
</reference>
<keyword evidence="10 15" id="KW-0249">Electron transport</keyword>
<comment type="similarity">
    <text evidence="2 15">Belongs to the PyrK family.</text>
</comment>
<evidence type="ECO:0000256" key="3">
    <source>
        <dbReference type="ARBA" id="ARBA00011669"/>
    </source>
</evidence>
<evidence type="ECO:0000256" key="7">
    <source>
        <dbReference type="ARBA" id="ARBA00022723"/>
    </source>
</evidence>
<comment type="subunit">
    <text evidence="3 15">Heterotetramer of 2 PyrK and 2 PyrD type B subunits.</text>
</comment>
<dbReference type="Gene3D" id="3.40.50.80">
    <property type="entry name" value="Nucleotide-binding domain of ferredoxin-NADP reductase (FNR) module"/>
    <property type="match status" value="1"/>
</dbReference>
<comment type="cofactor">
    <cofactor evidence="15 16">
        <name>FAD</name>
        <dbReference type="ChEBI" id="CHEBI:57692"/>
    </cofactor>
    <text evidence="15 16">Binds 1 FAD per subunit.</text>
</comment>
<evidence type="ECO:0000256" key="2">
    <source>
        <dbReference type="ARBA" id="ARBA00006422"/>
    </source>
</evidence>
<dbReference type="HAMAP" id="MF_01211">
    <property type="entry name" value="DHODB_Fe_S_bind"/>
    <property type="match status" value="1"/>
</dbReference>
<dbReference type="InterPro" id="IPR039261">
    <property type="entry name" value="FNR_nucleotide-bd"/>
</dbReference>
<dbReference type="UniPathway" id="UPA00070">
    <property type="reaction ID" value="UER00945"/>
</dbReference>
<evidence type="ECO:0000256" key="12">
    <source>
        <dbReference type="ARBA" id="ARBA00023014"/>
    </source>
</evidence>
<dbReference type="PROSITE" id="PS51384">
    <property type="entry name" value="FAD_FR"/>
    <property type="match status" value="1"/>
</dbReference>
<gene>
    <name evidence="15" type="primary">pyrK</name>
    <name evidence="19" type="ORF">C7P63_02595</name>
</gene>
<keyword evidence="20" id="KW-1185">Reference proteome</keyword>
<evidence type="ECO:0000256" key="17">
    <source>
        <dbReference type="PIRSR" id="PIRSR006816-2"/>
    </source>
</evidence>
<dbReference type="PANTHER" id="PTHR43513:SF3">
    <property type="entry name" value="DIHYDROOROTATE DEHYDROGENASE B (NAD(+)), ELECTRON TRANSFER SUBUNIT-RELATED"/>
    <property type="match status" value="1"/>
</dbReference>
<evidence type="ECO:0000256" key="9">
    <source>
        <dbReference type="ARBA" id="ARBA00022975"/>
    </source>
</evidence>
<dbReference type="GO" id="GO:0051537">
    <property type="term" value="F:2 iron, 2 sulfur cluster binding"/>
    <property type="evidence" value="ECO:0007669"/>
    <property type="project" value="UniProtKB-KW"/>
</dbReference>
<evidence type="ECO:0000256" key="4">
    <source>
        <dbReference type="ARBA" id="ARBA00022448"/>
    </source>
</evidence>
<dbReference type="RefSeq" id="WP_165863777.1">
    <property type="nucleotide sequence ID" value="NZ_PXZH01000001.1"/>
</dbReference>
<accession>A0A3R9YEK5</accession>
<dbReference type="GO" id="GO:0009055">
    <property type="term" value="F:electron transfer activity"/>
    <property type="evidence" value="ECO:0007669"/>
    <property type="project" value="UniProtKB-UniRule"/>
</dbReference>
<dbReference type="InterPro" id="IPR017927">
    <property type="entry name" value="FAD-bd_FR_type"/>
</dbReference>
<dbReference type="AlphaFoldDB" id="A0A3R9YEK5"/>
<dbReference type="CDD" id="cd06218">
    <property type="entry name" value="DHOD_e_trans"/>
    <property type="match status" value="1"/>
</dbReference>
<dbReference type="InterPro" id="IPR012165">
    <property type="entry name" value="Cyt_c3_hydrogenase_gsu"/>
</dbReference>
<evidence type="ECO:0000256" key="14">
    <source>
        <dbReference type="ARBA" id="ARBA00082223"/>
    </source>
</evidence>
<dbReference type="InterPro" id="IPR019480">
    <property type="entry name" value="Dihydroorotate_DH_Fe-S-bd"/>
</dbReference>
<dbReference type="GO" id="GO:0050660">
    <property type="term" value="F:flavin adenine dinucleotide binding"/>
    <property type="evidence" value="ECO:0007669"/>
    <property type="project" value="InterPro"/>
</dbReference>
<dbReference type="PIRSF" id="PIRSF006816">
    <property type="entry name" value="Cyc3_hyd_g"/>
    <property type="match status" value="1"/>
</dbReference>
<feature type="binding site" evidence="15 16">
    <location>
        <begin position="64"/>
        <end position="66"/>
    </location>
    <ligand>
        <name>FAD</name>
        <dbReference type="ChEBI" id="CHEBI:57692"/>
    </ligand>
</feature>
<comment type="cofactor">
    <cofactor evidence="15">
        <name>[2Fe-2S] cluster</name>
        <dbReference type="ChEBI" id="CHEBI:190135"/>
    </cofactor>
    <text evidence="15">Binds 1 [2Fe-2S] cluster per subunit.</text>
</comment>
<dbReference type="Gene3D" id="2.10.240.10">
    <property type="entry name" value="Dihydroorotate dehydrogenase, electron transfer subunit"/>
    <property type="match status" value="1"/>
</dbReference>
<protein>
    <recommendedName>
        <fullName evidence="13 15">Dihydroorotate dehydrogenase B (NAD(+)), electron transfer subunit</fullName>
    </recommendedName>
    <alternativeName>
        <fullName evidence="14 15">Dihydroorotate oxidase B, electron transfer subunit</fullName>
    </alternativeName>
</protein>
<dbReference type="SUPFAM" id="SSF52343">
    <property type="entry name" value="Ferredoxin reductase-like, C-terminal NADP-linked domain"/>
    <property type="match status" value="1"/>
</dbReference>
<dbReference type="Proteomes" id="UP000277864">
    <property type="component" value="Unassembled WGS sequence"/>
</dbReference>
<evidence type="ECO:0000256" key="13">
    <source>
        <dbReference type="ARBA" id="ARBA00069792"/>
    </source>
</evidence>